<name>J7RUN1_9APHY</name>
<feature type="region of interest" description="Disordered" evidence="1">
    <location>
        <begin position="314"/>
        <end position="343"/>
    </location>
</feature>
<protein>
    <submittedName>
        <fullName evidence="4">Uncharacterized protein</fullName>
    </submittedName>
</protein>
<organism evidence="4 5">
    <name type="scientific">Fibroporia radiculosa</name>
    <dbReference type="NCBI Taxonomy" id="599839"/>
    <lineage>
        <taxon>Eukaryota</taxon>
        <taxon>Fungi</taxon>
        <taxon>Dikarya</taxon>
        <taxon>Basidiomycota</taxon>
        <taxon>Agaricomycotina</taxon>
        <taxon>Agaricomycetes</taxon>
        <taxon>Polyporales</taxon>
        <taxon>Fibroporiaceae</taxon>
        <taxon>Fibroporia</taxon>
    </lineage>
</organism>
<dbReference type="Proteomes" id="UP000006352">
    <property type="component" value="Unassembled WGS sequence"/>
</dbReference>
<feature type="transmembrane region" description="Helical" evidence="2">
    <location>
        <begin position="126"/>
        <end position="147"/>
    </location>
</feature>
<keyword evidence="5" id="KW-1185">Reference proteome</keyword>
<dbReference type="EMBL" id="HE796866">
    <property type="protein sequence ID" value="CCL98015.1"/>
    <property type="molecule type" value="Genomic_DNA"/>
</dbReference>
<keyword evidence="3" id="KW-0732">Signal</keyword>
<feature type="compositionally biased region" description="Basic and acidic residues" evidence="1">
    <location>
        <begin position="1031"/>
        <end position="1040"/>
    </location>
</feature>
<dbReference type="RefSeq" id="XP_012177298.1">
    <property type="nucleotide sequence ID" value="XM_012321908.1"/>
</dbReference>
<dbReference type="InParanoid" id="J7RUN1"/>
<feature type="compositionally biased region" description="Polar residues" evidence="1">
    <location>
        <begin position="314"/>
        <end position="329"/>
    </location>
</feature>
<feature type="region of interest" description="Disordered" evidence="1">
    <location>
        <begin position="454"/>
        <end position="512"/>
    </location>
</feature>
<evidence type="ECO:0000256" key="1">
    <source>
        <dbReference type="SAM" id="MobiDB-lite"/>
    </source>
</evidence>
<feature type="compositionally biased region" description="Polar residues" evidence="1">
    <location>
        <begin position="1108"/>
        <end position="1122"/>
    </location>
</feature>
<keyword evidence="2" id="KW-1133">Transmembrane helix</keyword>
<accession>J7RUN1</accession>
<feature type="signal peptide" evidence="3">
    <location>
        <begin position="1"/>
        <end position="26"/>
    </location>
</feature>
<dbReference type="GeneID" id="24092926"/>
<feature type="chain" id="PRO_5003796399" evidence="3">
    <location>
        <begin position="27"/>
        <end position="1128"/>
    </location>
</feature>
<dbReference type="AlphaFoldDB" id="J7RUN1"/>
<feature type="compositionally biased region" description="Polar residues" evidence="1">
    <location>
        <begin position="248"/>
        <end position="271"/>
    </location>
</feature>
<reference evidence="4 5" key="1">
    <citation type="journal article" date="2012" name="Appl. Environ. Microbiol.">
        <title>Short-read sequencing for genomic analysis of the brown rot fungus Fibroporia radiculosa.</title>
        <authorList>
            <person name="Tang J.D."/>
            <person name="Perkins A.D."/>
            <person name="Sonstegard T.S."/>
            <person name="Schroeder S.G."/>
            <person name="Burgess S.C."/>
            <person name="Diehl S.V."/>
        </authorList>
    </citation>
    <scope>NUCLEOTIDE SEQUENCE [LARGE SCALE GENOMIC DNA]</scope>
    <source>
        <strain evidence="4 5">TFFH 294</strain>
    </source>
</reference>
<feature type="region of interest" description="Disordered" evidence="1">
    <location>
        <begin position="247"/>
        <end position="291"/>
    </location>
</feature>
<evidence type="ECO:0000313" key="4">
    <source>
        <dbReference type="EMBL" id="CCL98015.1"/>
    </source>
</evidence>
<dbReference type="HOGENOM" id="CLU_279400_0_0_1"/>
<feature type="compositionally biased region" description="Basic and acidic residues" evidence="1">
    <location>
        <begin position="402"/>
        <end position="411"/>
    </location>
</feature>
<evidence type="ECO:0000256" key="3">
    <source>
        <dbReference type="SAM" id="SignalP"/>
    </source>
</evidence>
<keyword evidence="2" id="KW-0472">Membrane</keyword>
<feature type="compositionally biased region" description="Polar residues" evidence="1">
    <location>
        <begin position="475"/>
        <end position="504"/>
    </location>
</feature>
<feature type="region of interest" description="Disordered" evidence="1">
    <location>
        <begin position="668"/>
        <end position="707"/>
    </location>
</feature>
<proteinExistence type="predicted"/>
<gene>
    <name evidence="4" type="ORF">FIBRA_00008</name>
</gene>
<keyword evidence="2" id="KW-0812">Transmembrane</keyword>
<feature type="region of interest" description="Disordered" evidence="1">
    <location>
        <begin position="1031"/>
        <end position="1128"/>
    </location>
</feature>
<sequence>MLIASLCLKAALVLFTFLAQLPLPKSFCIRCVQTISDSVPRPLILASDSVPRSLDNVPPSFILVSEGVNKYDSIFLPSPSSTTVRRETLPTYGSTYSTELEMKALSTVVLSPLASSTSSAVPLFGVQHLCLAAVVITLFAALLWFLWINQWAMEGVEEITRDIKVDHEMVVAFEGHILELCEQMCDAKMRVQLATLMRTMNFRFRAYENMHQFPAPANPFTSTPSPNGFPQNAFGAGAPQQPFFGFSGTPNPFSSGIPQNAPASGFPQSPFGSRAPQNAFGPSPSQGPFSASTQTAFDVGTPQPAFSSGILQQALSSGAPEATSTTSEFELTGGGADPNASNDSAFAIIPWRPRIKVSRNGNASRSDVNDHVAPTMVDLTYILNLDVSVCEPHSEGPSPRVDVPHADDARPNDGNSSVDPLRSVSDELGALLQYHVHSHLSGMFSEAASHSESAQGGVVISDGAHGQPEDASVVSLGNSSARHMPSTPNVSQVETRDVSSSIASPSGPHPSKSQLRYVIKLTRPVIVPRLSSRLATPVLVYCTCSAASDGKEIHTKGCSQGVGPQAGDFSSPPVTCNVLRKSDVVVAAPVNEKCAPGSQIMPTPSAGPSKVDADKDIGPLVFEGSPRLTTSPEMIDYGNDDEHRKGHRFLPLPIDAVRSRIDVRVASAPAGNVEHRRRQRNRRNDRNLRNAPNPDGATSRFVPRTPGYPQKVFPARGHLDLHGCRNNALREALREIPAEVPAAMPAFYHNPSAHPQSSIISQYARTGAPFNSFTPQAAFAPVVPQAADSYRSYQSPSYGPPGYTHHVPVTPGYSPTASVAQHLPPNGHFGYPVNTASVPMMPPQQPISNPQQDQETYRRMMGAPQTQPVTHHHPGPYMPMPPYYSHMVVPAPYRPVDTHSSSSSPIGQYAISSDLGVDLNDDSTSPLRRTKSPSALSALATPFHPSTYTLPISDDADVDDDACPAIHVEPASVDEEEMLAADVHRLPKPDFNDSPKAADSVSTTVESTEGLSLLIDSVRASSSSPALAVREDDALAEGDHPQSPLSGLAESMHAPSSRSGLAASMHAPKSPATSDHALRTPARTYPESTHRRGGKRWKGKAVDRGPGNVSNGTKDQQPTGVQASRWAH</sequence>
<evidence type="ECO:0000313" key="5">
    <source>
        <dbReference type="Proteomes" id="UP000006352"/>
    </source>
</evidence>
<evidence type="ECO:0000256" key="2">
    <source>
        <dbReference type="SAM" id="Phobius"/>
    </source>
</evidence>
<feature type="region of interest" description="Disordered" evidence="1">
    <location>
        <begin position="392"/>
        <end position="422"/>
    </location>
</feature>